<proteinExistence type="predicted"/>
<sequence>MKAKIWIALVVVMSVSACGVRYCPTYSKQTQEVPETKTAKPRV</sequence>
<gene>
    <name evidence="1" type="ORF">SAMN05421823_104557</name>
</gene>
<keyword evidence="2" id="KW-1185">Reference proteome</keyword>
<organism evidence="1 2">
    <name type="scientific">Catalinimonas alkaloidigena</name>
    <dbReference type="NCBI Taxonomy" id="1075417"/>
    <lineage>
        <taxon>Bacteria</taxon>
        <taxon>Pseudomonadati</taxon>
        <taxon>Bacteroidota</taxon>
        <taxon>Cytophagia</taxon>
        <taxon>Cytophagales</taxon>
        <taxon>Catalimonadaceae</taxon>
        <taxon>Catalinimonas</taxon>
    </lineage>
</organism>
<evidence type="ECO:0000313" key="1">
    <source>
        <dbReference type="EMBL" id="SDL17109.1"/>
    </source>
</evidence>
<dbReference type="AlphaFoldDB" id="A0A1G9HVX7"/>
<protein>
    <recommendedName>
        <fullName evidence="3">Lipoprotein</fullName>
    </recommendedName>
</protein>
<dbReference type="EMBL" id="FNFO01000004">
    <property type="protein sequence ID" value="SDL17109.1"/>
    <property type="molecule type" value="Genomic_DNA"/>
</dbReference>
<reference evidence="1 2" key="1">
    <citation type="submission" date="2016-10" db="EMBL/GenBank/DDBJ databases">
        <authorList>
            <person name="de Groot N.N."/>
        </authorList>
    </citation>
    <scope>NUCLEOTIDE SEQUENCE [LARGE SCALE GENOMIC DNA]</scope>
    <source>
        <strain evidence="1 2">DSM 25186</strain>
    </source>
</reference>
<evidence type="ECO:0008006" key="3">
    <source>
        <dbReference type="Google" id="ProtNLM"/>
    </source>
</evidence>
<evidence type="ECO:0000313" key="2">
    <source>
        <dbReference type="Proteomes" id="UP000198510"/>
    </source>
</evidence>
<dbReference type="PROSITE" id="PS51257">
    <property type="entry name" value="PROKAR_LIPOPROTEIN"/>
    <property type="match status" value="1"/>
</dbReference>
<accession>A0A1G9HVX7</accession>
<name>A0A1G9HVX7_9BACT</name>
<dbReference type="RefSeq" id="WP_262482286.1">
    <property type="nucleotide sequence ID" value="NZ_FNFO01000004.1"/>
</dbReference>
<dbReference type="Proteomes" id="UP000198510">
    <property type="component" value="Unassembled WGS sequence"/>
</dbReference>